<dbReference type="SUPFAM" id="SSF51126">
    <property type="entry name" value="Pectin lyase-like"/>
    <property type="match status" value="1"/>
</dbReference>
<feature type="compositionally biased region" description="Low complexity" evidence="5">
    <location>
        <begin position="34"/>
        <end position="43"/>
    </location>
</feature>
<dbReference type="InterPro" id="IPR006915">
    <property type="entry name" value="DUF637_hemagglutn_put"/>
</dbReference>
<evidence type="ECO:0000313" key="8">
    <source>
        <dbReference type="Proteomes" id="UP000325177"/>
    </source>
</evidence>
<dbReference type="SMART" id="SM00912">
    <property type="entry name" value="Haemagg_act"/>
    <property type="match status" value="1"/>
</dbReference>
<dbReference type="GO" id="GO:0090729">
    <property type="term" value="F:toxin activity"/>
    <property type="evidence" value="ECO:0007669"/>
    <property type="project" value="UniProtKB-KW"/>
</dbReference>
<evidence type="ECO:0000256" key="4">
    <source>
        <dbReference type="ARBA" id="ARBA00023026"/>
    </source>
</evidence>
<dbReference type="Gene3D" id="2.160.20.10">
    <property type="entry name" value="Single-stranded right-handed beta-helix, Pectin lyase-like"/>
    <property type="match status" value="1"/>
</dbReference>
<evidence type="ECO:0000256" key="3">
    <source>
        <dbReference type="ARBA" id="ARBA00022913"/>
    </source>
</evidence>
<dbReference type="EMBL" id="CP043909">
    <property type="protein sequence ID" value="QER40173.1"/>
    <property type="molecule type" value="Genomic_DNA"/>
</dbReference>
<dbReference type="InterPro" id="IPR024973">
    <property type="entry name" value="ESPR"/>
</dbReference>
<accession>A0A5P1UVL4</accession>
<dbReference type="Pfam" id="PF04829">
    <property type="entry name" value="PT-VENN"/>
    <property type="match status" value="1"/>
</dbReference>
<keyword evidence="4" id="KW-0843">Virulence</keyword>
<proteinExistence type="predicted"/>
<sequence length="2183" mass="230024">MNKNRYRIIYNKARQMFMAVAENAKSQSKASGQSTNSTTTSSEESFHQLWHVKALVASMSIWMPLSSVYAGMVADTGAPAANRPVIGVGQNSQKQNVPVINIQTPNKSGVSHNIYKEFDVPTQGAVLNNSRTGAASSIVGSVGANPYLQTGEARLILNEVNSARASQFEGNLEIAGQRADLIIANPSGINVKGGGFINANRATLTTGKPQFNADGSIKQFVIDQGKITISANTGSQLGLGGANNNANYLDIYTRALELNAQLHAEQDIQVVTGANTISADLTQIQNKTSTAAAPTVAIDVKALGGMYANNIYLVGTEKGLGVNNAGTLQAVNNLVVTSAGKIEHTGSISSTSKTQGLVSVSTTGTGTAADINSAGTISSFGLLSLDSGNDINIKAKDVTLNYEGVASSPLIVSAEGNVNVADSAKIRNMGATGDLYIDATNINLAANSELRSNRGSAHIQAQKDFTSNKAGLVAAKDLTISANNHLNLTDTRLHASTGNIQLQSSSKETALNKITVQGGSVSAAKEFAIYADKDITLNNIDFIKKANSSQAQVNSINAYAGNNLSFTTANQEFPYTAGKIQLGAGNQLRLEGKDKNSKLSGGGGLKLSGKNVTTKNIYMTGSGANGVDIVSDGGNILLDQGSRLWANTGDININALNGSITANSLQVGTLGKASLLASKNVILAANKVETAVTGTDAKNITYTPSKISAEKGIQIASIDNGYLRLNTINLDAKNGDIQLDAKGNISLVRSDVITQQQKADGSFSPNKTYLWSELNGKNILINSGASNSLHWGNLNATGNIQAQAKGTQFLYGMNLKSGANTTLHADGRQTLHYVTAQSAGHTALSTKDRLHLSSSIVAADGTTNWGVGNTVKLQADGVLSLVSGAGQYLQNTDLKGGAVLIESGSGFDVNKNVKVTATGSPLLNNDKDLKKLNGNLSIQTNDNLTIDPKLLTLSAVGDYDLMSKKGDLTLIGHGGTKGNGSEQVVKLNTANGGINLAGQKVELQGTQLNAAKDISIVSTDGDLIIDGVKNTLTSQPSTKHINDLSERKDYLDQEYTALRNDENYKRMMYLVNHEYTTKNGVIGALNEIKLLVEKLNERYLITVTPYGDGLTTRIDLANRRTMYITDVTVAQPYKQEFEDIKQTIAILGKNVTGYEHLGATLTSTIGNINLASNKGLSISGSTIDAQRGAVLIEAAGTLANEEYQIQGEFKSDIKNSVKQGKIKGSIIIDATQDSYEIGQVTNTDYNWRSPVNATTINGDKGVKIKAAGKSATDNLILQGVGITSNNGNVDIEAYKNIIFDVAVENAYDKSKKTETKRKWYGKKKTTTTIKTAERVGGVSVDIDAKNINITSEEAKKADDKETGTHRTSIDMYSSQLTAHGGKVKILAGGDINLLTADNLSKDTLDISKSNSWMGIKLNKSKYTSTRNIKSELPAVLEASYIGAQADGNIVLKGTEFNYLEGADIQAGQEIYLLGASKLVEATKTKTSNSVVWQSMQDQGSITETSKLPTFNGPVAPKFVGSLTVQVPVAKRTANQKELIAEIEKLAKTPGNAYLKSLVDNKDQKVNWEQILLTNEDWDYKSQGLTAAGAAILAIVIAAVTAGAGAAALGTTATVSSATTITVGGTQVAIAAGGTITTFGGSIIGYTAASGAAAVFSTAGAMINAGLTALATQASISAVNNGGDLTKVLKELGSKDSVKSLVTTVVTVGIMDSIGASFDIKLKDMPQLEKMANGFVQGVSSNIISSTVQGQSLSDSLEKALLAGLASSLQGGLSGEIKQLEDINYLLHKIAHAAAGCLAGALQKSCEAGAIGAVVGEMAADLVPRSKELKDMTPQERDAYNKKVVATAQLIAGTVSAYSGYDVNTAANSAAVAVTNNYLTSKEVNELKAELDKCTDNQCKTNAFMKYKVVSDANDAALRAACSGLGLNSNACTGHINALLDGLSQAQNVKLKSQYMAFNSLGKFDNTVQLKADAIKATNIFTTWANTNCGSGVSEAVCKSRYDALDVKRKEELQNALDVIAWMPVAGNAMSMADSFKVLLTGTGIAGLEQNRLLAAANIVSAGFGNRVTRTHNATNVVNHAPRLKPRIENGNSKEGWQHIDERHISGTSAKGAGDLFVKGTTRSQIEEASTQLVLSGTRISDPSSRLQTYEKRIVINGQRDRVRVVVDSHDKNRVITIFPVRSE</sequence>
<organism evidence="7 8">
    <name type="scientific">Acinetobacter suaedae</name>
    <dbReference type="NCBI Taxonomy" id="2609668"/>
    <lineage>
        <taxon>Bacteria</taxon>
        <taxon>Pseudomonadati</taxon>
        <taxon>Pseudomonadota</taxon>
        <taxon>Gammaproteobacteria</taxon>
        <taxon>Moraxellales</taxon>
        <taxon>Moraxellaceae</taxon>
        <taxon>Acinetobacter</taxon>
    </lineage>
</organism>
<gene>
    <name evidence="7" type="ORF">F2A31_10790</name>
</gene>
<dbReference type="InterPro" id="IPR008638">
    <property type="entry name" value="FhaB/CdiA-like_TPS"/>
</dbReference>
<dbReference type="Pfam" id="PF05860">
    <property type="entry name" value="TPS"/>
    <property type="match status" value="1"/>
</dbReference>
<evidence type="ECO:0000313" key="7">
    <source>
        <dbReference type="EMBL" id="QER40173.1"/>
    </source>
</evidence>
<comment type="subcellular location">
    <subcellularLocation>
        <location evidence="1">Target cell</location>
        <location evidence="1">Target cell cytoplasm</location>
    </subcellularLocation>
</comment>
<dbReference type="InterPro" id="IPR006914">
    <property type="entry name" value="VENN_dom"/>
</dbReference>
<dbReference type="KEGG" id="asue:F2A31_10790"/>
<feature type="compositionally biased region" description="Polar residues" evidence="5">
    <location>
        <begin position="24"/>
        <end position="33"/>
    </location>
</feature>
<evidence type="ECO:0000256" key="1">
    <source>
        <dbReference type="ARBA" id="ARBA00004219"/>
    </source>
</evidence>
<dbReference type="InterPro" id="IPR012334">
    <property type="entry name" value="Pectin_lyas_fold"/>
</dbReference>
<keyword evidence="3" id="KW-1266">Target cell cytoplasm</keyword>
<feature type="region of interest" description="Disordered" evidence="5">
    <location>
        <begin position="24"/>
        <end position="43"/>
    </location>
</feature>
<evidence type="ECO:0000259" key="6">
    <source>
        <dbReference type="SMART" id="SM00912"/>
    </source>
</evidence>
<keyword evidence="2" id="KW-0800">Toxin</keyword>
<protein>
    <submittedName>
        <fullName evidence="7">Filamentous hemagglutinin N-terminal domain-containing protein</fullName>
    </submittedName>
</protein>
<name>A0A5P1UVL4_9GAMM</name>
<dbReference type="NCBIfam" id="TIGR01901">
    <property type="entry name" value="adhes_NPXG"/>
    <property type="match status" value="1"/>
</dbReference>
<dbReference type="Pfam" id="PF13018">
    <property type="entry name" value="ESPR"/>
    <property type="match status" value="1"/>
</dbReference>
<dbReference type="RefSeq" id="WP_150026384.1">
    <property type="nucleotide sequence ID" value="NZ_CP043909.1"/>
</dbReference>
<evidence type="ECO:0000256" key="2">
    <source>
        <dbReference type="ARBA" id="ARBA00022656"/>
    </source>
</evidence>
<dbReference type="Proteomes" id="UP000325177">
    <property type="component" value="Chromosome"/>
</dbReference>
<evidence type="ECO:0000256" key="5">
    <source>
        <dbReference type="SAM" id="MobiDB-lite"/>
    </source>
</evidence>
<keyword evidence="8" id="KW-1185">Reference proteome</keyword>
<reference evidence="7 8" key="1">
    <citation type="submission" date="2019-09" db="EMBL/GenBank/DDBJ databases">
        <title>Acinetobacter sp. C16S1 isolated from saline soil.</title>
        <authorList>
            <person name="Xu L."/>
            <person name="Sun J.-Q."/>
        </authorList>
    </citation>
    <scope>NUCLEOTIDE SEQUENCE [LARGE SCALE GENOMIC DNA]</scope>
    <source>
        <strain evidence="7 8">C16S1</strain>
    </source>
</reference>
<feature type="domain" description="Filamentous haemagglutinin FhaB/tRNA nuclease CdiA-like TPS" evidence="6">
    <location>
        <begin position="94"/>
        <end position="214"/>
    </location>
</feature>
<dbReference type="InterPro" id="IPR011050">
    <property type="entry name" value="Pectin_lyase_fold/virulence"/>
</dbReference>
<dbReference type="Pfam" id="PF04830">
    <property type="entry name" value="DUF637"/>
    <property type="match status" value="1"/>
</dbReference>